<sequence>MDISTWLSELTYDQWTALPVSGPRPSARYKHAAVVVGEKLYIVGGSRNGRYLSDVQVLDLGSLAWSKLNVGKTEDSGSQEVLPPLSDHSMVKWGNKLLVLGGHSKKSSDGMIVWFIDLETNLCSVMETSGKVPVARGGHSVTLVGSRLIIFGGEDRSRKLLNDIHVLDLETMTWDAVEATQTPPAPRYDHSAAVHADRYLIVFGGCSHSIFYSDLHVLDLQTKEWSQPQIQGDLVTARAGHAGITIDENWYIVGGGDNNNGCQETIVLNMTKLTWSVMTSVKGRDPLASEGLSVCSALIEGEDYLVAFGGYNGKYNNEVFVMRLKPRDISRPKIFQSPAAAAAAASVTAAYALAKSEKLDFPQTLNLNSAGIGNNISEQDVSNDIDAIKEEKRVLELSVEEVRAENSRLREKIDEVNNTHGELSKELSSVQGQLLAERSRCFKLEAQIAELQKMLESLQTIENEVQILRRQKSALEQQMELATSAQKQGSGGVWRWIAGSP</sequence>
<reference evidence="1 2" key="1">
    <citation type="journal article" date="2023" name="Science">
        <title>Complex scaffold remodeling in plant triterpene biosynthesis.</title>
        <authorList>
            <person name="De La Pena R."/>
            <person name="Hodgson H."/>
            <person name="Liu J.C."/>
            <person name="Stephenson M.J."/>
            <person name="Martin A.C."/>
            <person name="Owen C."/>
            <person name="Harkess A."/>
            <person name="Leebens-Mack J."/>
            <person name="Jimenez L.E."/>
            <person name="Osbourn A."/>
            <person name="Sattely E.S."/>
        </authorList>
    </citation>
    <scope>NUCLEOTIDE SEQUENCE [LARGE SCALE GENOMIC DNA]</scope>
    <source>
        <strain evidence="2">cv. JPN11</strain>
        <tissue evidence="1">Leaf</tissue>
    </source>
</reference>
<evidence type="ECO:0000313" key="1">
    <source>
        <dbReference type="EMBL" id="KAJ4720691.1"/>
    </source>
</evidence>
<organism evidence="1 2">
    <name type="scientific">Melia azedarach</name>
    <name type="common">Chinaberry tree</name>
    <dbReference type="NCBI Taxonomy" id="155640"/>
    <lineage>
        <taxon>Eukaryota</taxon>
        <taxon>Viridiplantae</taxon>
        <taxon>Streptophyta</taxon>
        <taxon>Embryophyta</taxon>
        <taxon>Tracheophyta</taxon>
        <taxon>Spermatophyta</taxon>
        <taxon>Magnoliopsida</taxon>
        <taxon>eudicotyledons</taxon>
        <taxon>Gunneridae</taxon>
        <taxon>Pentapetalae</taxon>
        <taxon>rosids</taxon>
        <taxon>malvids</taxon>
        <taxon>Sapindales</taxon>
        <taxon>Meliaceae</taxon>
        <taxon>Melia</taxon>
    </lineage>
</organism>
<comment type="caution">
    <text evidence="1">The sequence shown here is derived from an EMBL/GenBank/DDBJ whole genome shotgun (WGS) entry which is preliminary data.</text>
</comment>
<dbReference type="EMBL" id="CM051397">
    <property type="protein sequence ID" value="KAJ4720691.1"/>
    <property type="molecule type" value="Genomic_DNA"/>
</dbReference>
<accession>A0ACC1YB73</accession>
<proteinExistence type="predicted"/>
<dbReference type="Proteomes" id="UP001164539">
    <property type="component" value="Chromosome 4"/>
</dbReference>
<evidence type="ECO:0000313" key="2">
    <source>
        <dbReference type="Proteomes" id="UP001164539"/>
    </source>
</evidence>
<name>A0ACC1YB73_MELAZ</name>
<keyword evidence="2" id="KW-1185">Reference proteome</keyword>
<protein>
    <submittedName>
        <fullName evidence="1">Acyl-CoA-binding domain-containing protein 4-like</fullName>
    </submittedName>
</protein>
<gene>
    <name evidence="1" type="ORF">OWV82_008479</name>
</gene>